<feature type="domain" description="Penicillin-binding protein dimerisation" evidence="19">
    <location>
        <begin position="55"/>
        <end position="205"/>
    </location>
</feature>
<dbReference type="Gene3D" id="3.40.710.10">
    <property type="entry name" value="DD-peptidase/beta-lactamase superfamily"/>
    <property type="match status" value="1"/>
</dbReference>
<keyword evidence="7 16" id="KW-0812">Transmembrane</keyword>
<dbReference type="HAMAP" id="MF_02080">
    <property type="entry name" value="FtsI_transpept"/>
    <property type="match status" value="1"/>
</dbReference>
<gene>
    <name evidence="20" type="primary">ftsI_3</name>
    <name evidence="16" type="synonym">ftsI</name>
    <name evidence="20" type="ORF">NCTC10783_06244</name>
</gene>
<dbReference type="InterPro" id="IPR005311">
    <property type="entry name" value="PBP_dimer"/>
</dbReference>
<keyword evidence="11 16" id="KW-1133">Transmembrane helix</keyword>
<dbReference type="GO" id="GO:0008360">
    <property type="term" value="P:regulation of cell shape"/>
    <property type="evidence" value="ECO:0007669"/>
    <property type="project" value="UniProtKB-KW"/>
</dbReference>
<comment type="pathway">
    <text evidence="16">Cell wall biogenesis; peptidoglycan biosynthesis.</text>
</comment>
<evidence type="ECO:0000256" key="9">
    <source>
        <dbReference type="ARBA" id="ARBA00022960"/>
    </source>
</evidence>
<evidence type="ECO:0000256" key="6">
    <source>
        <dbReference type="ARBA" id="ARBA00022670"/>
    </source>
</evidence>
<evidence type="ECO:0000256" key="5">
    <source>
        <dbReference type="ARBA" id="ARBA00022645"/>
    </source>
</evidence>
<dbReference type="Gene3D" id="1.10.150.770">
    <property type="match status" value="1"/>
</dbReference>
<dbReference type="UniPathway" id="UPA00219"/>
<dbReference type="Pfam" id="PF03717">
    <property type="entry name" value="PBP_dimer"/>
    <property type="match status" value="1"/>
</dbReference>
<dbReference type="PANTHER" id="PTHR30627:SF1">
    <property type="entry name" value="PEPTIDOGLYCAN D,D-TRANSPEPTIDASE FTSI"/>
    <property type="match status" value="1"/>
</dbReference>
<comment type="similarity">
    <text evidence="16">Belongs to the transpeptidase family. FtsI subfamily.</text>
</comment>
<evidence type="ECO:0000313" key="20">
    <source>
        <dbReference type="EMBL" id="VEE50279.1"/>
    </source>
</evidence>
<evidence type="ECO:0000256" key="10">
    <source>
        <dbReference type="ARBA" id="ARBA00022984"/>
    </source>
</evidence>
<dbReference type="InterPro" id="IPR036138">
    <property type="entry name" value="PBP_dimer_sf"/>
</dbReference>
<organism evidence="20 21">
    <name type="scientific">Pseudomonas fluorescens</name>
    <dbReference type="NCBI Taxonomy" id="294"/>
    <lineage>
        <taxon>Bacteria</taxon>
        <taxon>Pseudomonadati</taxon>
        <taxon>Pseudomonadota</taxon>
        <taxon>Gammaproteobacteria</taxon>
        <taxon>Pseudomonadales</taxon>
        <taxon>Pseudomonadaceae</taxon>
        <taxon>Pseudomonas</taxon>
    </lineage>
</organism>
<dbReference type="InterPro" id="IPR050515">
    <property type="entry name" value="Beta-lactam/transpept"/>
</dbReference>
<dbReference type="GO" id="GO:0005886">
    <property type="term" value="C:plasma membrane"/>
    <property type="evidence" value="ECO:0007669"/>
    <property type="project" value="UniProtKB-UniRule"/>
</dbReference>
<evidence type="ECO:0000256" key="11">
    <source>
        <dbReference type="ARBA" id="ARBA00022989"/>
    </source>
</evidence>
<evidence type="ECO:0000256" key="3">
    <source>
        <dbReference type="ARBA" id="ARBA00022519"/>
    </source>
</evidence>
<proteinExistence type="inferred from homology"/>
<evidence type="ECO:0000256" key="15">
    <source>
        <dbReference type="ARBA" id="ARBA00023316"/>
    </source>
</evidence>
<dbReference type="GO" id="GO:0009252">
    <property type="term" value="P:peptidoglycan biosynthetic process"/>
    <property type="evidence" value="ECO:0007669"/>
    <property type="project" value="UniProtKB-UniRule"/>
</dbReference>
<dbReference type="Gene3D" id="3.30.450.330">
    <property type="match status" value="1"/>
</dbReference>
<evidence type="ECO:0000256" key="17">
    <source>
        <dbReference type="SAM" id="MobiDB-lite"/>
    </source>
</evidence>
<dbReference type="InterPro" id="IPR037532">
    <property type="entry name" value="FtsI_transpept"/>
</dbReference>
<keyword evidence="8 16" id="KW-0378">Hydrolase</keyword>
<keyword evidence="14 16" id="KW-0131">Cell cycle</keyword>
<reference evidence="20 21" key="1">
    <citation type="submission" date="2018-12" db="EMBL/GenBank/DDBJ databases">
        <authorList>
            <consortium name="Pathogen Informatics"/>
        </authorList>
    </citation>
    <scope>NUCLEOTIDE SEQUENCE [LARGE SCALE GENOMIC DNA]</scope>
    <source>
        <strain evidence="20 21">NCTC10783</strain>
    </source>
</reference>
<dbReference type="GO" id="GO:0009002">
    <property type="term" value="F:serine-type D-Ala-D-Ala carboxypeptidase activity"/>
    <property type="evidence" value="ECO:0007669"/>
    <property type="project" value="UniProtKB-UniRule"/>
</dbReference>
<feature type="active site" description="Acyl-ester intermediate" evidence="16">
    <location>
        <position position="292"/>
    </location>
</feature>
<dbReference type="InterPro" id="IPR001460">
    <property type="entry name" value="PCN-bd_Tpept"/>
</dbReference>
<comment type="function">
    <text evidence="16">Catalyzes cross-linking of the peptidoglycan cell wall at the division septum.</text>
</comment>
<keyword evidence="20" id="KW-0808">Transferase</keyword>
<evidence type="ECO:0000256" key="8">
    <source>
        <dbReference type="ARBA" id="ARBA00022801"/>
    </source>
</evidence>
<keyword evidence="4 16" id="KW-0132">Cell division</keyword>
<dbReference type="GO" id="GO:0043093">
    <property type="term" value="P:FtsZ-dependent cytokinesis"/>
    <property type="evidence" value="ECO:0007669"/>
    <property type="project" value="UniProtKB-UniRule"/>
</dbReference>
<keyword evidence="12 16" id="KW-0472">Membrane</keyword>
<dbReference type="EC" id="3.4.16.4" evidence="16"/>
<name>A0A3S4NRS0_PSEFL</name>
<keyword evidence="20" id="KW-0328">Glycosyltransferase</keyword>
<dbReference type="SUPFAM" id="SSF56519">
    <property type="entry name" value="Penicillin binding protein dimerisation domain"/>
    <property type="match status" value="1"/>
</dbReference>
<keyword evidence="2 16" id="KW-1003">Cell membrane</keyword>
<keyword evidence="15 16" id="KW-0961">Cell wall biogenesis/degradation</keyword>
<dbReference type="GO" id="GO:0006508">
    <property type="term" value="P:proteolysis"/>
    <property type="evidence" value="ECO:0007669"/>
    <property type="project" value="UniProtKB-KW"/>
</dbReference>
<feature type="domain" description="Penicillin-binding protein transpeptidase" evidence="18">
    <location>
        <begin position="245"/>
        <end position="545"/>
    </location>
</feature>
<dbReference type="Proteomes" id="UP000278078">
    <property type="component" value="Chromosome"/>
</dbReference>
<dbReference type="Pfam" id="PF00905">
    <property type="entry name" value="Transpeptidase"/>
    <property type="match status" value="1"/>
</dbReference>
<dbReference type="SUPFAM" id="SSF56601">
    <property type="entry name" value="beta-lactamase/transpeptidase-like"/>
    <property type="match status" value="1"/>
</dbReference>
<sequence length="577" mass="63223">MNIPPSLSHPWRLRLVILLFGLLSAVLCWRLLELQLHQREFLQAHGDARSLRYLKIPAHRGEITDRRGEPLAVSTPMLTLWANGRELAAAPERWAELANALGQTPAAFAARLQANSEREFFYLERGLPPVVGQAILARKVPGVYAREEYRRFYPASDTTSQVVGFTDIDGHGQEGVEYAFDSWLSGVPGRRLVLKDLYGRVVKNLQVVRNAKPGKDLALSLDLRLQYLANRELKRALDQFGAKAGSLVMIDVRTGELLAMANQPTFNPNNRQGLDPAAIRNRALTDVFEPGSTVKPISMCAALESGRWRPSDQVEVWPGSLRIGHYTIRDVTRSEGRILDLTGILINSSNVGMSKVAFDIGGQAIHDVMQRMGLGQYTGLGFPGERVGNLPAYPRWRPAETATLSYGYGLSITAVQLAHAYATLANGGRMVPLSLVRRERAPRPEQVIPEKVAHTVTAMLEQVVESPRGIHRARVPGYHVAGKSGTARKAATGARGYRENAYRSMFVGFGPISAPRIAISVVIDEPSRDGYFGGKVAAPVFSRVMSGALRILEVPPDNLPEPPLREAATASQTLASG</sequence>
<dbReference type="GO" id="GO:0000917">
    <property type="term" value="P:division septum assembly"/>
    <property type="evidence" value="ECO:0007669"/>
    <property type="project" value="UniProtKB-KW"/>
</dbReference>
<evidence type="ECO:0000259" key="19">
    <source>
        <dbReference type="Pfam" id="PF03717"/>
    </source>
</evidence>
<evidence type="ECO:0000259" key="18">
    <source>
        <dbReference type="Pfam" id="PF00905"/>
    </source>
</evidence>
<keyword evidence="3 16" id="KW-0997">Cell inner membrane</keyword>
<evidence type="ECO:0000256" key="4">
    <source>
        <dbReference type="ARBA" id="ARBA00022618"/>
    </source>
</evidence>
<comment type="catalytic activity">
    <reaction evidence="16">
        <text>Preferential cleavage: (Ac)2-L-Lys-D-Ala-|-D-Ala. Also transpeptidation of peptidyl-alanyl moieties that are N-acyl substituents of D-alanine.</text>
        <dbReference type="EC" id="3.4.16.4"/>
    </reaction>
</comment>
<evidence type="ECO:0000256" key="1">
    <source>
        <dbReference type="ARBA" id="ARBA00004370"/>
    </source>
</evidence>
<dbReference type="GO" id="GO:0008658">
    <property type="term" value="F:penicillin binding"/>
    <property type="evidence" value="ECO:0007669"/>
    <property type="project" value="InterPro"/>
</dbReference>
<keyword evidence="5 16" id="KW-0121">Carboxypeptidase</keyword>
<evidence type="ECO:0000256" key="7">
    <source>
        <dbReference type="ARBA" id="ARBA00022692"/>
    </source>
</evidence>
<keyword evidence="9 16" id="KW-0133">Cell shape</keyword>
<accession>A0A3S4NRS0</accession>
<dbReference type="AlphaFoldDB" id="A0A3S4NRS0"/>
<dbReference type="EMBL" id="LR134300">
    <property type="protein sequence ID" value="VEE50279.1"/>
    <property type="molecule type" value="Genomic_DNA"/>
</dbReference>
<dbReference type="Gene3D" id="3.90.1310.10">
    <property type="entry name" value="Penicillin-binding protein 2a (Domain 2)"/>
    <property type="match status" value="1"/>
</dbReference>
<dbReference type="InterPro" id="IPR012338">
    <property type="entry name" value="Beta-lactam/transpept-like"/>
</dbReference>
<evidence type="ECO:0000256" key="2">
    <source>
        <dbReference type="ARBA" id="ARBA00022475"/>
    </source>
</evidence>
<evidence type="ECO:0000256" key="16">
    <source>
        <dbReference type="HAMAP-Rule" id="MF_02080"/>
    </source>
</evidence>
<comment type="subcellular location">
    <subcellularLocation>
        <location evidence="1">Membrane</location>
    </subcellularLocation>
</comment>
<feature type="region of interest" description="Disordered" evidence="17">
    <location>
        <begin position="556"/>
        <end position="577"/>
    </location>
</feature>
<keyword evidence="10 16" id="KW-0573">Peptidoglycan synthesis</keyword>
<evidence type="ECO:0000256" key="13">
    <source>
        <dbReference type="ARBA" id="ARBA00023210"/>
    </source>
</evidence>
<protein>
    <recommendedName>
        <fullName evidence="16">Peptidoglycan D,D-transpeptidase FtsI</fullName>
        <ecNumber evidence="16">3.4.16.4</ecNumber>
    </recommendedName>
    <alternativeName>
        <fullName evidence="16">Penicillin-binding protein 3</fullName>
        <shortName evidence="16">PBP-3</shortName>
    </alternativeName>
</protein>
<dbReference type="GO" id="GO:0071555">
    <property type="term" value="P:cell wall organization"/>
    <property type="evidence" value="ECO:0007669"/>
    <property type="project" value="UniProtKB-KW"/>
</dbReference>
<dbReference type="PANTHER" id="PTHR30627">
    <property type="entry name" value="PEPTIDOGLYCAN D,D-TRANSPEPTIDASE"/>
    <property type="match status" value="1"/>
</dbReference>
<evidence type="ECO:0000256" key="12">
    <source>
        <dbReference type="ARBA" id="ARBA00023136"/>
    </source>
</evidence>
<keyword evidence="13 16" id="KW-0717">Septation</keyword>
<keyword evidence="6 16" id="KW-0645">Protease</keyword>
<evidence type="ECO:0000256" key="14">
    <source>
        <dbReference type="ARBA" id="ARBA00023306"/>
    </source>
</evidence>
<dbReference type="GO" id="GO:0008955">
    <property type="term" value="F:peptidoglycan glycosyltransferase activity"/>
    <property type="evidence" value="ECO:0007669"/>
    <property type="project" value="InterPro"/>
</dbReference>
<evidence type="ECO:0000313" key="21">
    <source>
        <dbReference type="Proteomes" id="UP000278078"/>
    </source>
</evidence>